<feature type="domain" description="AMP-binding enzyme C-terminal" evidence="2">
    <location>
        <begin position="323"/>
        <end position="403"/>
    </location>
</feature>
<evidence type="ECO:0000313" key="4">
    <source>
        <dbReference type="Proteomes" id="UP001501586"/>
    </source>
</evidence>
<dbReference type="PANTHER" id="PTHR43201:SF32">
    <property type="entry name" value="2-SUCCINYLBENZOATE--COA LIGASE, CHLOROPLASTIC_PEROXISOMAL"/>
    <property type="match status" value="1"/>
</dbReference>
<dbReference type="PROSITE" id="PS00455">
    <property type="entry name" value="AMP_BINDING"/>
    <property type="match status" value="1"/>
</dbReference>
<dbReference type="EMBL" id="BAABAZ010000006">
    <property type="protein sequence ID" value="GAA4284721.1"/>
    <property type="molecule type" value="Genomic_DNA"/>
</dbReference>
<dbReference type="PANTHER" id="PTHR43201">
    <property type="entry name" value="ACYL-COA SYNTHETASE"/>
    <property type="match status" value="1"/>
</dbReference>
<dbReference type="Pfam" id="PF00501">
    <property type="entry name" value="AMP-binding"/>
    <property type="match status" value="1"/>
</dbReference>
<feature type="domain" description="AMP-dependent synthetase/ligase" evidence="1">
    <location>
        <begin position="49"/>
        <end position="254"/>
    </location>
</feature>
<evidence type="ECO:0000259" key="2">
    <source>
        <dbReference type="Pfam" id="PF13193"/>
    </source>
</evidence>
<accession>A0ABP8EL63</accession>
<dbReference type="SUPFAM" id="SSF56801">
    <property type="entry name" value="Acetyl-CoA synthetase-like"/>
    <property type="match status" value="1"/>
</dbReference>
<dbReference type="InterPro" id="IPR000873">
    <property type="entry name" value="AMP-dep_synth/lig_dom"/>
</dbReference>
<proteinExistence type="predicted"/>
<dbReference type="InterPro" id="IPR042099">
    <property type="entry name" value="ANL_N_sf"/>
</dbReference>
<dbReference type="Pfam" id="PF13193">
    <property type="entry name" value="AMP-binding_C"/>
    <property type="match status" value="1"/>
</dbReference>
<gene>
    <name evidence="3" type="primary">menE</name>
    <name evidence="3" type="ORF">GCM10022261_22520</name>
</gene>
<dbReference type="InterPro" id="IPR045851">
    <property type="entry name" value="AMP-bd_C_sf"/>
</dbReference>
<sequence length="424" mass="43782">MPELSPDSARARQPGADLAELLRGALQGEHTVVLPRDRSGDVRLAPPQAYEAAGTDREAPALVVFTSGSTGRPKGVALSAAALTASARATERHLSGPGRWHLALPTNHIAGAQVVLRSLLAGTAPLQSVGRFTAASFTADVARLQETTDSGVPLYGSLVPTQLVRVMADSDAMRAAAALDAILLGGAAISPALLRSAAAVGLRIVRTYGMSETCGGCVYDGHPFDEVELDITADGLVRLTGAVVADGYVEVTDTGSGPVLRALPDAGTGFGTGPAGRRSFLTSDLGRISEGVLEILGRADDVIITGGENVSPLAVEAVLLRVLEASGAAEVLVTSVPDPEWGERIVALVRPAGGELAALAAAEPDPVELARWVRVRTGTALPRYEQPAAVLPLTELPMRSIGKPDRTAARRLAADRLGAGLRRL</sequence>
<dbReference type="Proteomes" id="UP001501586">
    <property type="component" value="Unassembled WGS sequence"/>
</dbReference>
<dbReference type="InterPro" id="IPR025110">
    <property type="entry name" value="AMP-bd_C"/>
</dbReference>
<evidence type="ECO:0000259" key="1">
    <source>
        <dbReference type="Pfam" id="PF00501"/>
    </source>
</evidence>
<keyword evidence="3" id="KW-0436">Ligase</keyword>
<protein>
    <submittedName>
        <fullName evidence="3">O-succinylbenzoate--CoA ligase</fullName>
    </submittedName>
</protein>
<name>A0ABP8EL63_9MICO</name>
<dbReference type="RefSeq" id="WP_236862702.1">
    <property type="nucleotide sequence ID" value="NZ_BAABAZ010000006.1"/>
</dbReference>
<keyword evidence="4" id="KW-1185">Reference proteome</keyword>
<comment type="caution">
    <text evidence="3">The sequence shown here is derived from an EMBL/GenBank/DDBJ whole genome shotgun (WGS) entry which is preliminary data.</text>
</comment>
<reference evidence="4" key="1">
    <citation type="journal article" date="2019" name="Int. J. Syst. Evol. Microbiol.">
        <title>The Global Catalogue of Microorganisms (GCM) 10K type strain sequencing project: providing services to taxonomists for standard genome sequencing and annotation.</title>
        <authorList>
            <consortium name="The Broad Institute Genomics Platform"/>
            <consortium name="The Broad Institute Genome Sequencing Center for Infectious Disease"/>
            <person name="Wu L."/>
            <person name="Ma J."/>
        </authorList>
    </citation>
    <scope>NUCLEOTIDE SEQUENCE [LARGE SCALE GENOMIC DNA]</scope>
    <source>
        <strain evidence="4">JCM 17458</strain>
    </source>
</reference>
<organism evidence="3 4">
    <name type="scientific">Brevibacterium daeguense</name>
    <dbReference type="NCBI Taxonomy" id="909936"/>
    <lineage>
        <taxon>Bacteria</taxon>
        <taxon>Bacillati</taxon>
        <taxon>Actinomycetota</taxon>
        <taxon>Actinomycetes</taxon>
        <taxon>Micrococcales</taxon>
        <taxon>Brevibacteriaceae</taxon>
        <taxon>Brevibacterium</taxon>
    </lineage>
</organism>
<dbReference type="Gene3D" id="3.30.300.30">
    <property type="match status" value="1"/>
</dbReference>
<dbReference type="Gene3D" id="3.40.50.12780">
    <property type="entry name" value="N-terminal domain of ligase-like"/>
    <property type="match status" value="1"/>
</dbReference>
<dbReference type="GO" id="GO:0016874">
    <property type="term" value="F:ligase activity"/>
    <property type="evidence" value="ECO:0007669"/>
    <property type="project" value="UniProtKB-KW"/>
</dbReference>
<dbReference type="InterPro" id="IPR020845">
    <property type="entry name" value="AMP-binding_CS"/>
</dbReference>
<evidence type="ECO:0000313" key="3">
    <source>
        <dbReference type="EMBL" id="GAA4284721.1"/>
    </source>
</evidence>